<protein>
    <submittedName>
        <fullName evidence="1">Uncharacterized protein</fullName>
    </submittedName>
</protein>
<keyword evidence="2" id="KW-1185">Reference proteome</keyword>
<accession>A0A421BDI3</accession>
<dbReference type="Proteomes" id="UP000282454">
    <property type="component" value="Unassembled WGS sequence"/>
</dbReference>
<dbReference type="EMBL" id="RCDD01000001">
    <property type="protein sequence ID" value="RLK62386.1"/>
    <property type="molecule type" value="Genomic_DNA"/>
</dbReference>
<comment type="caution">
    <text evidence="1">The sequence shown here is derived from an EMBL/GenBank/DDBJ whole genome shotgun (WGS) entry which is preliminary data.</text>
</comment>
<dbReference type="AlphaFoldDB" id="A0A421BDI3"/>
<gene>
    <name evidence="1" type="ORF">CLV68_2943</name>
</gene>
<reference evidence="1 2" key="1">
    <citation type="submission" date="2018-10" db="EMBL/GenBank/DDBJ databases">
        <title>Genomic Encyclopedia of Archaeal and Bacterial Type Strains, Phase II (KMG-II): from individual species to whole genera.</title>
        <authorList>
            <person name="Goeker M."/>
        </authorList>
    </citation>
    <scope>NUCLEOTIDE SEQUENCE [LARGE SCALE GENOMIC DNA]</scope>
    <source>
        <strain evidence="1 2">DSM 45657</strain>
    </source>
</reference>
<proteinExistence type="predicted"/>
<evidence type="ECO:0000313" key="2">
    <source>
        <dbReference type="Proteomes" id="UP000282454"/>
    </source>
</evidence>
<evidence type="ECO:0000313" key="1">
    <source>
        <dbReference type="EMBL" id="RLK62386.1"/>
    </source>
</evidence>
<sequence length="176" mass="18365">MLAVTAWVTVLRRLAGRLPDDELAGLRSTLGAGEFEDLERSLLFALADHGVGVDEVERALLAEEGVRLESPVIADLPPPAPADVRFRPEPTASTVDDKVLAGAASFPVVRVLRARRLAGDKLLYVVELSGGSVSTAQAALHWGLGGALLEAVLDGEDLPPYQAAARAAGIAVATVI</sequence>
<name>A0A421BDI3_9PSEU</name>
<organism evidence="1 2">
    <name type="scientific">Actinokineospora cianjurensis</name>
    <dbReference type="NCBI Taxonomy" id="585224"/>
    <lineage>
        <taxon>Bacteria</taxon>
        <taxon>Bacillati</taxon>
        <taxon>Actinomycetota</taxon>
        <taxon>Actinomycetes</taxon>
        <taxon>Pseudonocardiales</taxon>
        <taxon>Pseudonocardiaceae</taxon>
        <taxon>Actinokineospora</taxon>
    </lineage>
</organism>